<dbReference type="Gene3D" id="2.60.40.790">
    <property type="match status" value="1"/>
</dbReference>
<reference evidence="7" key="1">
    <citation type="submission" date="2022-12" db="EMBL/GenBank/DDBJ databases">
        <title>Draft genome assemblies for two species of Escallonia (Escalloniales).</title>
        <authorList>
            <person name="Chanderbali A."/>
            <person name="Dervinis C."/>
            <person name="Anghel I."/>
            <person name="Soltis D."/>
            <person name="Soltis P."/>
            <person name="Zapata F."/>
        </authorList>
    </citation>
    <scope>NUCLEOTIDE SEQUENCE</scope>
    <source>
        <strain evidence="7">UCBG64.0493</strain>
        <tissue evidence="7">Leaf</tissue>
    </source>
</reference>
<evidence type="ECO:0000313" key="8">
    <source>
        <dbReference type="Proteomes" id="UP001188597"/>
    </source>
</evidence>
<dbReference type="Proteomes" id="UP001188597">
    <property type="component" value="Unassembled WGS sequence"/>
</dbReference>
<protein>
    <recommendedName>
        <fullName evidence="6">SHSP domain-containing protein</fullName>
    </recommendedName>
</protein>
<gene>
    <name evidence="7" type="ORF">RJ639_045030</name>
</gene>
<keyword evidence="1" id="KW-0346">Stress response</keyword>
<keyword evidence="5" id="KW-0472">Membrane</keyword>
<organism evidence="7 8">
    <name type="scientific">Escallonia herrerae</name>
    <dbReference type="NCBI Taxonomy" id="1293975"/>
    <lineage>
        <taxon>Eukaryota</taxon>
        <taxon>Viridiplantae</taxon>
        <taxon>Streptophyta</taxon>
        <taxon>Embryophyta</taxon>
        <taxon>Tracheophyta</taxon>
        <taxon>Spermatophyta</taxon>
        <taxon>Magnoliopsida</taxon>
        <taxon>eudicotyledons</taxon>
        <taxon>Gunneridae</taxon>
        <taxon>Pentapetalae</taxon>
        <taxon>asterids</taxon>
        <taxon>campanulids</taxon>
        <taxon>Escalloniales</taxon>
        <taxon>Escalloniaceae</taxon>
        <taxon>Escallonia</taxon>
    </lineage>
</organism>
<name>A0AA88WEK7_9ASTE</name>
<proteinExistence type="inferred from homology"/>
<feature type="compositionally biased region" description="Acidic residues" evidence="4">
    <location>
        <begin position="115"/>
        <end position="130"/>
    </location>
</feature>
<dbReference type="PROSITE" id="PS01031">
    <property type="entry name" value="SHSP"/>
    <property type="match status" value="1"/>
</dbReference>
<dbReference type="SUPFAM" id="SSF49764">
    <property type="entry name" value="HSP20-like chaperones"/>
    <property type="match status" value="1"/>
</dbReference>
<dbReference type="InterPro" id="IPR002068">
    <property type="entry name" value="A-crystallin/Hsp20_dom"/>
</dbReference>
<sequence length="209" mass="23527">MANTRATTRVAVEDFVPPFDWTEDSTCHYLLVDLPGFKWEEVKLEANDRLGKIMVSGERQVNEKNMRFYQTFDVPENSDIQNISGQFEGGILSVTIPKKAIEENEEIEYGGAVGTEEESAHEERTEDENLDKDHDKEGNGNGYHHDQLERLNHKEDFLEASKGGLKQEAANLLKSLMENLRKNKGIVITAVLAFSFGLLVSSKYQSGGM</sequence>
<evidence type="ECO:0000259" key="6">
    <source>
        <dbReference type="PROSITE" id="PS01031"/>
    </source>
</evidence>
<dbReference type="EMBL" id="JAVXUP010000623">
    <property type="protein sequence ID" value="KAK3024010.1"/>
    <property type="molecule type" value="Genomic_DNA"/>
</dbReference>
<evidence type="ECO:0000256" key="5">
    <source>
        <dbReference type="SAM" id="Phobius"/>
    </source>
</evidence>
<evidence type="ECO:0000313" key="7">
    <source>
        <dbReference type="EMBL" id="KAK3024010.1"/>
    </source>
</evidence>
<feature type="compositionally biased region" description="Basic and acidic residues" evidence="4">
    <location>
        <begin position="131"/>
        <end position="145"/>
    </location>
</feature>
<dbReference type="InterPro" id="IPR031107">
    <property type="entry name" value="Small_HSP"/>
</dbReference>
<dbReference type="Pfam" id="PF00011">
    <property type="entry name" value="HSP20"/>
    <property type="match status" value="1"/>
</dbReference>
<feature type="region of interest" description="Disordered" evidence="4">
    <location>
        <begin position="109"/>
        <end position="145"/>
    </location>
</feature>
<evidence type="ECO:0000256" key="4">
    <source>
        <dbReference type="SAM" id="MobiDB-lite"/>
    </source>
</evidence>
<dbReference type="AlphaFoldDB" id="A0AA88WEK7"/>
<accession>A0AA88WEK7</accession>
<feature type="transmembrane region" description="Helical" evidence="5">
    <location>
        <begin position="185"/>
        <end position="204"/>
    </location>
</feature>
<evidence type="ECO:0000256" key="2">
    <source>
        <dbReference type="PROSITE-ProRule" id="PRU00285"/>
    </source>
</evidence>
<comment type="similarity">
    <text evidence="2 3">Belongs to the small heat shock protein (HSP20) family.</text>
</comment>
<comment type="caution">
    <text evidence="7">The sequence shown here is derived from an EMBL/GenBank/DDBJ whole genome shotgun (WGS) entry which is preliminary data.</text>
</comment>
<keyword evidence="8" id="KW-1185">Reference proteome</keyword>
<evidence type="ECO:0000256" key="3">
    <source>
        <dbReference type="RuleBase" id="RU003616"/>
    </source>
</evidence>
<dbReference type="PANTHER" id="PTHR11527">
    <property type="entry name" value="HEAT-SHOCK PROTEIN 20 FAMILY MEMBER"/>
    <property type="match status" value="1"/>
</dbReference>
<evidence type="ECO:0000256" key="1">
    <source>
        <dbReference type="ARBA" id="ARBA00023016"/>
    </source>
</evidence>
<keyword evidence="5" id="KW-1133">Transmembrane helix</keyword>
<keyword evidence="5" id="KW-0812">Transmembrane</keyword>
<feature type="domain" description="SHSP" evidence="6">
    <location>
        <begin position="10"/>
        <end position="116"/>
    </location>
</feature>
<dbReference type="InterPro" id="IPR008978">
    <property type="entry name" value="HSP20-like_chaperone"/>
</dbReference>